<evidence type="ECO:0000256" key="2">
    <source>
        <dbReference type="ARBA" id="ARBA00022692"/>
    </source>
</evidence>
<evidence type="ECO:0000313" key="7">
    <source>
        <dbReference type="EMBL" id="HJE50514.1"/>
    </source>
</evidence>
<dbReference type="SUPFAM" id="SSF103473">
    <property type="entry name" value="MFS general substrate transporter"/>
    <property type="match status" value="1"/>
</dbReference>
<evidence type="ECO:0000256" key="5">
    <source>
        <dbReference type="SAM" id="Phobius"/>
    </source>
</evidence>
<accession>A0A921EMW5</accession>
<feature type="transmembrane region" description="Helical" evidence="5">
    <location>
        <begin position="244"/>
        <end position="261"/>
    </location>
</feature>
<feature type="transmembrane region" description="Helical" evidence="5">
    <location>
        <begin position="173"/>
        <end position="191"/>
    </location>
</feature>
<keyword evidence="4 5" id="KW-0472">Membrane</keyword>
<dbReference type="EMBL" id="DYZF01000021">
    <property type="protein sequence ID" value="HJE50514.1"/>
    <property type="molecule type" value="Genomic_DNA"/>
</dbReference>
<comment type="subcellular location">
    <subcellularLocation>
        <location evidence="1">Cell membrane</location>
        <topology evidence="1">Multi-pass membrane protein</topology>
    </subcellularLocation>
</comment>
<evidence type="ECO:0000256" key="1">
    <source>
        <dbReference type="ARBA" id="ARBA00004651"/>
    </source>
</evidence>
<feature type="transmembrane region" description="Helical" evidence="5">
    <location>
        <begin position="133"/>
        <end position="152"/>
    </location>
</feature>
<dbReference type="CDD" id="cd17393">
    <property type="entry name" value="MFS_MosC_like"/>
    <property type="match status" value="1"/>
</dbReference>
<feature type="transmembrane region" description="Helical" evidence="5">
    <location>
        <begin position="328"/>
        <end position="346"/>
    </location>
</feature>
<dbReference type="PROSITE" id="PS50850">
    <property type="entry name" value="MFS"/>
    <property type="match status" value="1"/>
</dbReference>
<dbReference type="Gene3D" id="1.20.1250.20">
    <property type="entry name" value="MFS general substrate transporter like domains"/>
    <property type="match status" value="2"/>
</dbReference>
<dbReference type="InterPro" id="IPR011701">
    <property type="entry name" value="MFS"/>
</dbReference>
<evidence type="ECO:0000256" key="4">
    <source>
        <dbReference type="ARBA" id="ARBA00023136"/>
    </source>
</evidence>
<keyword evidence="2 5" id="KW-0812">Transmembrane</keyword>
<keyword evidence="3 5" id="KW-1133">Transmembrane helix</keyword>
<dbReference type="PANTHER" id="PTHR23514:SF13">
    <property type="entry name" value="INNER MEMBRANE PROTEIN YBJJ"/>
    <property type="match status" value="1"/>
</dbReference>
<protein>
    <submittedName>
        <fullName evidence="7">MFS transporter</fullName>
    </submittedName>
</protein>
<feature type="transmembrane region" description="Helical" evidence="5">
    <location>
        <begin position="12"/>
        <end position="35"/>
    </location>
</feature>
<dbReference type="InterPro" id="IPR020846">
    <property type="entry name" value="MFS_dom"/>
</dbReference>
<reference evidence="7" key="2">
    <citation type="submission" date="2021-09" db="EMBL/GenBank/DDBJ databases">
        <authorList>
            <person name="Gilroy R."/>
        </authorList>
    </citation>
    <scope>NUCLEOTIDE SEQUENCE</scope>
    <source>
        <strain evidence="7">ChiGjej3B3-7470</strain>
    </source>
</reference>
<feature type="transmembrane region" description="Helical" evidence="5">
    <location>
        <begin position="267"/>
        <end position="290"/>
    </location>
</feature>
<evidence type="ECO:0000313" key="8">
    <source>
        <dbReference type="Proteomes" id="UP000712713"/>
    </source>
</evidence>
<dbReference type="AlphaFoldDB" id="A0A921EMW5"/>
<gene>
    <name evidence="7" type="ORF">K8V15_00770</name>
</gene>
<feature type="transmembrane region" description="Helical" evidence="5">
    <location>
        <begin position="105"/>
        <end position="127"/>
    </location>
</feature>
<reference evidence="7" key="1">
    <citation type="journal article" date="2021" name="PeerJ">
        <title>Extensive microbial diversity within the chicken gut microbiome revealed by metagenomics and culture.</title>
        <authorList>
            <person name="Gilroy R."/>
            <person name="Ravi A."/>
            <person name="Getino M."/>
            <person name="Pursley I."/>
            <person name="Horton D.L."/>
            <person name="Alikhan N.F."/>
            <person name="Baker D."/>
            <person name="Gharbi K."/>
            <person name="Hall N."/>
            <person name="Watson M."/>
            <person name="Adriaenssens E.M."/>
            <person name="Foster-Nyarko E."/>
            <person name="Jarju S."/>
            <person name="Secka A."/>
            <person name="Antonio M."/>
            <person name="Oren A."/>
            <person name="Chaudhuri R.R."/>
            <person name="La Ragione R."/>
            <person name="Hildebrand F."/>
            <person name="Pallen M.J."/>
        </authorList>
    </citation>
    <scope>NUCLEOTIDE SEQUENCE</scope>
    <source>
        <strain evidence="7">ChiGjej3B3-7470</strain>
    </source>
</reference>
<feature type="transmembrane region" description="Helical" evidence="5">
    <location>
        <begin position="302"/>
        <end position="322"/>
    </location>
</feature>
<feature type="transmembrane region" description="Helical" evidence="5">
    <location>
        <begin position="211"/>
        <end position="232"/>
    </location>
</feature>
<dbReference type="PANTHER" id="PTHR23514">
    <property type="entry name" value="BYPASS OF STOP CODON PROTEIN 6"/>
    <property type="match status" value="1"/>
</dbReference>
<dbReference type="Proteomes" id="UP000712713">
    <property type="component" value="Unassembled WGS sequence"/>
</dbReference>
<evidence type="ECO:0000256" key="3">
    <source>
        <dbReference type="ARBA" id="ARBA00022989"/>
    </source>
</evidence>
<dbReference type="GO" id="GO:0005886">
    <property type="term" value="C:plasma membrane"/>
    <property type="evidence" value="ECO:0007669"/>
    <property type="project" value="UniProtKB-SubCell"/>
</dbReference>
<dbReference type="Pfam" id="PF07690">
    <property type="entry name" value="MFS_1"/>
    <property type="match status" value="1"/>
</dbReference>
<organism evidence="7 8">
    <name type="scientific">Tessaracoccus flavescens</name>
    <dbReference type="NCBI Taxonomy" id="399497"/>
    <lineage>
        <taxon>Bacteria</taxon>
        <taxon>Bacillati</taxon>
        <taxon>Actinomycetota</taxon>
        <taxon>Actinomycetes</taxon>
        <taxon>Propionibacteriales</taxon>
        <taxon>Propionibacteriaceae</taxon>
        <taxon>Tessaracoccus</taxon>
    </lineage>
</organism>
<proteinExistence type="predicted"/>
<dbReference type="InterPro" id="IPR036259">
    <property type="entry name" value="MFS_trans_sf"/>
</dbReference>
<evidence type="ECO:0000259" key="6">
    <source>
        <dbReference type="PROSITE" id="PS50850"/>
    </source>
</evidence>
<dbReference type="InterPro" id="IPR051788">
    <property type="entry name" value="MFS_Transporter"/>
</dbReference>
<dbReference type="GO" id="GO:0022857">
    <property type="term" value="F:transmembrane transporter activity"/>
    <property type="evidence" value="ECO:0007669"/>
    <property type="project" value="InterPro"/>
</dbReference>
<name>A0A921EMW5_9ACTN</name>
<sequence>ELKDHFDLSATAFGLTVAAFPIGSVAAASLPAVLIRRFGAPTVAAASTVVLAVMIFLAGNAPAHWVLAAALFLAGFSDAVTDSAQNVQGVRVQRAMRKTIINSLHALWSLGATLGGLLGATMAGMGVPLSMHLGATGLACVVLVALAARWSHVEAREEGTETDGVAPVSGRRIALGFLLPLVAISISGMMIEDVANNWSTLYLKDVFGLPIGLAGLGFSVFIGGQFLGRLAGDPMTDRWGRVPVARAGGALIAAGILVAMISPWAALAMAGFAAAGFGCATLIPAAFAAAAEIPSLKEGTGITLLSWLMRLSLVSSPLIGAIVDASTLRAGMIPALAAGVAAIALARSLQPQAR</sequence>
<feature type="domain" description="Major facilitator superfamily (MFS) profile" evidence="6">
    <location>
        <begin position="1"/>
        <end position="354"/>
    </location>
</feature>
<feature type="non-terminal residue" evidence="7">
    <location>
        <position position="1"/>
    </location>
</feature>
<comment type="caution">
    <text evidence="7">The sequence shown here is derived from an EMBL/GenBank/DDBJ whole genome shotgun (WGS) entry which is preliminary data.</text>
</comment>